<proteinExistence type="inferred from homology"/>
<protein>
    <recommendedName>
        <fullName evidence="2">Protein FdhE homolog</fullName>
    </recommendedName>
</protein>
<name>Q47F20_DECAR</name>
<feature type="domain" description="FdhE N-terminal" evidence="3">
    <location>
        <begin position="16"/>
        <end position="177"/>
    </location>
</feature>
<dbReference type="Pfam" id="PF04216">
    <property type="entry name" value="FdhE_N"/>
    <property type="match status" value="1"/>
</dbReference>
<dbReference type="Pfam" id="PF24860">
    <property type="entry name" value="FdhE_C"/>
    <property type="match status" value="1"/>
</dbReference>
<evidence type="ECO:0000259" key="3">
    <source>
        <dbReference type="Pfam" id="PF04216"/>
    </source>
</evidence>
<accession>Q47F20</accession>
<dbReference type="CDD" id="cd16341">
    <property type="entry name" value="FdhE"/>
    <property type="match status" value="1"/>
</dbReference>
<evidence type="ECO:0000259" key="4">
    <source>
        <dbReference type="Pfam" id="PF24859"/>
    </source>
</evidence>
<dbReference type="GO" id="GO:0008199">
    <property type="term" value="F:ferric iron binding"/>
    <property type="evidence" value="ECO:0007669"/>
    <property type="project" value="TreeGrafter"/>
</dbReference>
<feature type="domain" description="FdhE central" evidence="4">
    <location>
        <begin position="182"/>
        <end position="220"/>
    </location>
</feature>
<evidence type="ECO:0000259" key="5">
    <source>
        <dbReference type="Pfam" id="PF24860"/>
    </source>
</evidence>
<dbReference type="PANTHER" id="PTHR37689:SF1">
    <property type="entry name" value="PROTEIN FDHE"/>
    <property type="match status" value="1"/>
</dbReference>
<dbReference type="InterPro" id="IPR056774">
    <property type="entry name" value="FdhE_N"/>
</dbReference>
<dbReference type="STRING" id="159087.Daro_1815"/>
<dbReference type="PIRSF" id="PIRSF018296">
    <property type="entry name" value="Format_dh_formtn"/>
    <property type="match status" value="1"/>
</dbReference>
<dbReference type="Pfam" id="PF24859">
    <property type="entry name" value="FdhE_central"/>
    <property type="match status" value="1"/>
</dbReference>
<dbReference type="HOGENOM" id="CLU_055275_0_0_4"/>
<dbReference type="eggNOG" id="COG3058">
    <property type="taxonomic scope" value="Bacteria"/>
</dbReference>
<sequence length="302" mass="32362">MQTQPIDFHPPAEEAAPYLLPNPGSIFADRAARFAALAEEHSLGDWLRFLGQLSQAQHEILKGIPTLPLPDAASLEQARTHGMPPLNASSLSRPTAWRFALQQLALRLEKTAPEGAKKALKGLFSASDADLEKLADMLLTGEPDSEYAAQLPFVAAALQIVFTALASQLDAQQLQPLDAHGVCPCCGSLPVASVVRLGATINNLRYLHCSLCNTEWNVPRATCTACNTDKGVALHEVEGSKGAVRAETCDACKSYLKIVYQEKDPRVDPVADDLATLALDMLVDEAGYERSGPNLLLIGANA</sequence>
<dbReference type="NCBIfam" id="TIGR01562">
    <property type="entry name" value="FdhE"/>
    <property type="match status" value="1"/>
</dbReference>
<reference evidence="6" key="1">
    <citation type="submission" date="2005-08" db="EMBL/GenBank/DDBJ databases">
        <title>Complete sequence of Dechloromonas aromatica RCB.</title>
        <authorList>
            <person name="Salinero K.K."/>
            <person name="Copeland A."/>
            <person name="Lucas S."/>
            <person name="Lapidus A."/>
            <person name="Barry K."/>
            <person name="Detter J.C."/>
            <person name="Glavina T."/>
            <person name="Hammon N."/>
            <person name="Israni S."/>
            <person name="Pitluck S."/>
            <person name="Di Bartolo G."/>
            <person name="Trong S."/>
            <person name="Schmutz J."/>
            <person name="Larimer F."/>
            <person name="Land M."/>
            <person name="Ivanova N."/>
            <person name="Richardson P."/>
        </authorList>
    </citation>
    <scope>NUCLEOTIDE SEQUENCE</scope>
    <source>
        <strain evidence="6">RCB</strain>
    </source>
</reference>
<dbReference type="InterPro" id="IPR056797">
    <property type="entry name" value="FdhE_central"/>
</dbReference>
<dbReference type="PANTHER" id="PTHR37689">
    <property type="entry name" value="PROTEIN FDHE"/>
    <property type="match status" value="1"/>
</dbReference>
<evidence type="ECO:0000256" key="1">
    <source>
        <dbReference type="ARBA" id="ARBA00022490"/>
    </source>
</evidence>
<dbReference type="InterPro" id="IPR024064">
    <property type="entry name" value="FdhE-like_sf"/>
</dbReference>
<feature type="domain" description="FdhE C-terminal" evidence="5">
    <location>
        <begin position="223"/>
        <end position="297"/>
    </location>
</feature>
<keyword evidence="1 2" id="KW-0963">Cytoplasm</keyword>
<evidence type="ECO:0000313" key="6">
    <source>
        <dbReference type="EMBL" id="AAZ46561.1"/>
    </source>
</evidence>
<gene>
    <name evidence="2" type="primary">fdhE</name>
    <name evidence="6" type="ordered locus">Daro_1815</name>
</gene>
<dbReference type="InterPro" id="IPR006452">
    <property type="entry name" value="Formate_DH_accessory"/>
</dbReference>
<dbReference type="GO" id="GO:0051604">
    <property type="term" value="P:protein maturation"/>
    <property type="evidence" value="ECO:0007669"/>
    <property type="project" value="TreeGrafter"/>
</dbReference>
<dbReference type="AlphaFoldDB" id="Q47F20"/>
<comment type="function">
    <text evidence="2">Necessary for formate dehydrogenase activity.</text>
</comment>
<dbReference type="GO" id="GO:0005829">
    <property type="term" value="C:cytosol"/>
    <property type="evidence" value="ECO:0007669"/>
    <property type="project" value="TreeGrafter"/>
</dbReference>
<evidence type="ECO:0000256" key="2">
    <source>
        <dbReference type="HAMAP-Rule" id="MF_00611"/>
    </source>
</evidence>
<dbReference type="OrthoDB" id="9794151at2"/>
<dbReference type="SUPFAM" id="SSF144020">
    <property type="entry name" value="FdhE-like"/>
    <property type="match status" value="1"/>
</dbReference>
<dbReference type="HAMAP" id="MF_00611">
    <property type="entry name" value="FdeH"/>
    <property type="match status" value="1"/>
</dbReference>
<dbReference type="EMBL" id="CP000089">
    <property type="protein sequence ID" value="AAZ46561.1"/>
    <property type="molecule type" value="Genomic_DNA"/>
</dbReference>
<comment type="similarity">
    <text evidence="2">Belongs to the FdhE family.</text>
</comment>
<comment type="subcellular location">
    <subcellularLocation>
        <location evidence="2">Cytoplasm</location>
    </subcellularLocation>
</comment>
<dbReference type="KEGG" id="dar:Daro_1815"/>
<organism evidence="6">
    <name type="scientific">Dechloromonas aromatica (strain RCB)</name>
    <dbReference type="NCBI Taxonomy" id="159087"/>
    <lineage>
        <taxon>Bacteria</taxon>
        <taxon>Pseudomonadati</taxon>
        <taxon>Pseudomonadota</taxon>
        <taxon>Betaproteobacteria</taxon>
        <taxon>Rhodocyclales</taxon>
        <taxon>Azonexaceae</taxon>
        <taxon>Dechloromonas</taxon>
    </lineage>
</organism>
<dbReference type="InterPro" id="IPR056796">
    <property type="entry name" value="FdhE_C"/>
</dbReference>
<dbReference type="Gene3D" id="3.90.1670.10">
    <property type="entry name" value="FdhE-like domain"/>
    <property type="match status" value="1"/>
</dbReference>